<organism evidence="4 5">
    <name type="scientific">Lepisosteus oculatus</name>
    <name type="common">Spotted gar</name>
    <dbReference type="NCBI Taxonomy" id="7918"/>
    <lineage>
        <taxon>Eukaryota</taxon>
        <taxon>Metazoa</taxon>
        <taxon>Chordata</taxon>
        <taxon>Craniata</taxon>
        <taxon>Vertebrata</taxon>
        <taxon>Euteleostomi</taxon>
        <taxon>Actinopterygii</taxon>
        <taxon>Neopterygii</taxon>
        <taxon>Holostei</taxon>
        <taxon>Semionotiformes</taxon>
        <taxon>Lepisosteidae</taxon>
        <taxon>Lepisosteus</taxon>
    </lineage>
</organism>
<dbReference type="Gene3D" id="2.60.40.10">
    <property type="entry name" value="Immunoglobulins"/>
    <property type="match status" value="1"/>
</dbReference>
<proteinExistence type="predicted"/>
<dbReference type="STRING" id="7918.ENSLOCP00000000857"/>
<reference evidence="4" key="2">
    <citation type="submission" date="2025-08" db="UniProtKB">
        <authorList>
            <consortium name="Ensembl"/>
        </authorList>
    </citation>
    <scope>IDENTIFICATION</scope>
</reference>
<sequence>MGNEYFFRVFSENLCGLSEEAGVTKNTAVIQKTGLQYKPPEYKEKDMSCSPKFTQPLADRSVIAGYSAAISCSVRGFPKPKIIWMKNNMEIREDPKYLMQNSQGVLTLKIRKPSPYDGGRYSCRAINELGEDEVECKLEVRVQPSEKI</sequence>
<dbReference type="SUPFAM" id="SSF48726">
    <property type="entry name" value="Immunoglobulin"/>
    <property type="match status" value="1"/>
</dbReference>
<dbReference type="InParanoid" id="W5LXK0"/>
<evidence type="ECO:0000256" key="1">
    <source>
        <dbReference type="ARBA" id="ARBA00022737"/>
    </source>
</evidence>
<keyword evidence="2" id="KW-0393">Immunoglobulin domain</keyword>
<dbReference type="AlphaFoldDB" id="W5LXK0"/>
<dbReference type="SMART" id="SM00408">
    <property type="entry name" value="IGc2"/>
    <property type="match status" value="1"/>
</dbReference>
<name>W5LXK0_LEPOC</name>
<dbReference type="GeneTree" id="ENSGT00940000160092"/>
<dbReference type="InterPro" id="IPR003598">
    <property type="entry name" value="Ig_sub2"/>
</dbReference>
<evidence type="ECO:0000313" key="5">
    <source>
        <dbReference type="Proteomes" id="UP000018468"/>
    </source>
</evidence>
<dbReference type="InterPro" id="IPR036179">
    <property type="entry name" value="Ig-like_dom_sf"/>
</dbReference>
<evidence type="ECO:0000313" key="4">
    <source>
        <dbReference type="Ensembl" id="ENSLOCP00000000857.1"/>
    </source>
</evidence>
<evidence type="ECO:0000256" key="2">
    <source>
        <dbReference type="ARBA" id="ARBA00023319"/>
    </source>
</evidence>
<dbReference type="OrthoDB" id="6107607at2759"/>
<dbReference type="InterPro" id="IPR013783">
    <property type="entry name" value="Ig-like_fold"/>
</dbReference>
<dbReference type="SMART" id="SM00409">
    <property type="entry name" value="IG"/>
    <property type="match status" value="1"/>
</dbReference>
<reference evidence="5" key="1">
    <citation type="submission" date="2011-12" db="EMBL/GenBank/DDBJ databases">
        <title>The Draft Genome of Lepisosteus oculatus.</title>
        <authorList>
            <consortium name="The Broad Institute Genome Assembly &amp; Analysis Group"/>
            <consortium name="Computational R&amp;D Group"/>
            <consortium name="and Sequencing Platform"/>
            <person name="Di Palma F."/>
            <person name="Alfoldi J."/>
            <person name="Johnson J."/>
            <person name="Berlin A."/>
            <person name="Gnerre S."/>
            <person name="Jaffe D."/>
            <person name="MacCallum I."/>
            <person name="Young S."/>
            <person name="Walker B.J."/>
            <person name="Lander E.S."/>
            <person name="Lindblad-Toh K."/>
        </authorList>
    </citation>
    <scope>NUCLEOTIDE SEQUENCE [LARGE SCALE GENOMIC DNA]</scope>
</reference>
<dbReference type="FunFam" id="2.60.40.10:FF:000060">
    <property type="entry name" value="Myosin-binding protein C, slow type"/>
    <property type="match status" value="1"/>
</dbReference>
<feature type="domain" description="Ig-like" evidence="3">
    <location>
        <begin position="51"/>
        <end position="139"/>
    </location>
</feature>
<dbReference type="HOGENOM" id="CLU_1758206_0_0_1"/>
<dbReference type="Ensembl" id="ENSLOCT00000000861.1">
    <property type="protein sequence ID" value="ENSLOCP00000000857.1"/>
    <property type="gene ID" value="ENSLOCG00000000775.1"/>
</dbReference>
<dbReference type="PANTHER" id="PTHR47633">
    <property type="entry name" value="IMMUNOGLOBULIN"/>
    <property type="match status" value="1"/>
</dbReference>
<dbReference type="KEGG" id="loc:102683156"/>
<dbReference type="OMA" id="TCITIGE"/>
<dbReference type="InterPro" id="IPR003599">
    <property type="entry name" value="Ig_sub"/>
</dbReference>
<dbReference type="Bgee" id="ENSLOCG00000000775">
    <property type="expression patterns" value="Expressed in muscle tissue and 7 other cell types or tissues"/>
</dbReference>
<dbReference type="InterPro" id="IPR013098">
    <property type="entry name" value="Ig_I-set"/>
</dbReference>
<dbReference type="PROSITE" id="PS50835">
    <property type="entry name" value="IG_LIKE"/>
    <property type="match status" value="1"/>
</dbReference>
<dbReference type="Proteomes" id="UP000018468">
    <property type="component" value="Unassembled WGS sequence"/>
</dbReference>
<keyword evidence="1" id="KW-0677">Repeat</keyword>
<evidence type="ECO:0000259" key="3">
    <source>
        <dbReference type="PROSITE" id="PS50835"/>
    </source>
</evidence>
<accession>W5LXK0</accession>
<dbReference type="Pfam" id="PF07679">
    <property type="entry name" value="I-set"/>
    <property type="match status" value="1"/>
</dbReference>
<keyword evidence="5" id="KW-1185">Reference proteome</keyword>
<protein>
    <submittedName>
        <fullName evidence="4">Myosin-binding protein C, fast-type-like</fullName>
    </submittedName>
</protein>
<dbReference type="InterPro" id="IPR007110">
    <property type="entry name" value="Ig-like_dom"/>
</dbReference>
<reference evidence="4" key="3">
    <citation type="submission" date="2025-09" db="UniProtKB">
        <authorList>
            <consortium name="Ensembl"/>
        </authorList>
    </citation>
    <scope>IDENTIFICATION</scope>
</reference>
<dbReference type="eggNOG" id="ENOG502QW17">
    <property type="taxonomic scope" value="Eukaryota"/>
</dbReference>